<dbReference type="InterPro" id="IPR029787">
    <property type="entry name" value="Nucleotide_cyclase"/>
</dbReference>
<comment type="caution">
    <text evidence="7">The sequence shown here is derived from an EMBL/GenBank/DDBJ whole genome shotgun (WGS) entry which is preliminary data.</text>
</comment>
<dbReference type="EMBL" id="JAGQFT010000018">
    <property type="protein sequence ID" value="MBR0561700.1"/>
    <property type="molecule type" value="Genomic_DNA"/>
</dbReference>
<dbReference type="AlphaFoldDB" id="A0A8J7VRE3"/>
<dbReference type="EMBL" id="JAGQFT020000008">
    <property type="protein sequence ID" value="MBS7457964.1"/>
    <property type="molecule type" value="Genomic_DNA"/>
</dbReference>
<dbReference type="SUPFAM" id="SSF63829">
    <property type="entry name" value="Calcium-dependent phosphotriesterase"/>
    <property type="match status" value="1"/>
</dbReference>
<dbReference type="InterPro" id="IPR043128">
    <property type="entry name" value="Rev_trsase/Diguanyl_cyclase"/>
</dbReference>
<dbReference type="Gene3D" id="2.130.10.10">
    <property type="entry name" value="YVTN repeat-like/Quinoprotein amine dehydrogenase"/>
    <property type="match status" value="4"/>
</dbReference>
<evidence type="ECO:0000259" key="6">
    <source>
        <dbReference type="PROSITE" id="PS50887"/>
    </source>
</evidence>
<dbReference type="InterPro" id="IPR013783">
    <property type="entry name" value="Ig-like_fold"/>
</dbReference>
<dbReference type="GO" id="GO:0043709">
    <property type="term" value="P:cell adhesion involved in single-species biofilm formation"/>
    <property type="evidence" value="ECO:0007669"/>
    <property type="project" value="TreeGrafter"/>
</dbReference>
<reference evidence="7" key="2">
    <citation type="submission" date="2021-04" db="EMBL/GenBank/DDBJ databases">
        <authorList>
            <person name="Karlyshev A.V."/>
        </authorList>
    </citation>
    <scope>NUCLEOTIDE SEQUENCE</scope>
    <source>
        <strain evidence="7">LMG 29479</strain>
    </source>
</reference>
<dbReference type="InterPro" id="IPR015943">
    <property type="entry name" value="WD40/YVTN_repeat-like_dom_sf"/>
</dbReference>
<comment type="catalytic activity">
    <reaction evidence="3">
        <text>2 GTP = 3',3'-c-di-GMP + 2 diphosphate</text>
        <dbReference type="Rhea" id="RHEA:24898"/>
        <dbReference type="ChEBI" id="CHEBI:33019"/>
        <dbReference type="ChEBI" id="CHEBI:37565"/>
        <dbReference type="ChEBI" id="CHEBI:58805"/>
        <dbReference type="EC" id="2.7.7.65"/>
    </reaction>
</comment>
<evidence type="ECO:0000256" key="4">
    <source>
        <dbReference type="SAM" id="Phobius"/>
    </source>
</evidence>
<evidence type="ECO:0000256" key="2">
    <source>
        <dbReference type="ARBA" id="ARBA00012528"/>
    </source>
</evidence>
<reference evidence="8 9" key="1">
    <citation type="journal article" date="2021" name="Microbiol. Resour. Announc.">
        <title>Draft Genome Sequence of Coralloluteibacterium stylophorae LMG 29479T.</title>
        <authorList>
            <person name="Karlyshev A.V."/>
            <person name="Kudryashova E.B."/>
            <person name="Ariskina E.V."/>
            <person name="Conroy A.P."/>
            <person name="Abidueva E.Y."/>
        </authorList>
    </citation>
    <scope>NUCLEOTIDE SEQUENCE [LARGE SCALE GENOMIC DNA]</scope>
    <source>
        <strain evidence="8 9">LMG 29479</strain>
    </source>
</reference>
<keyword evidence="7" id="KW-0548">Nucleotidyltransferase</keyword>
<evidence type="ECO:0000313" key="8">
    <source>
        <dbReference type="EMBL" id="MBS7457964.1"/>
    </source>
</evidence>
<dbReference type="SMART" id="SM00267">
    <property type="entry name" value="GGDEF"/>
    <property type="match status" value="1"/>
</dbReference>
<dbReference type="SUPFAM" id="SSF101898">
    <property type="entry name" value="NHL repeat"/>
    <property type="match status" value="1"/>
</dbReference>
<keyword evidence="5" id="KW-0732">Signal</keyword>
<dbReference type="Pfam" id="PF07495">
    <property type="entry name" value="Y_Y_Y"/>
    <property type="match status" value="1"/>
</dbReference>
<dbReference type="InterPro" id="IPR000160">
    <property type="entry name" value="GGDEF_dom"/>
</dbReference>
<dbReference type="EC" id="2.7.7.65" evidence="2"/>
<accession>A0A8J7VRE3</accession>
<dbReference type="RefSeq" id="WP_211925667.1">
    <property type="nucleotide sequence ID" value="NZ_JAGQFT020000008.1"/>
</dbReference>
<evidence type="ECO:0000313" key="7">
    <source>
        <dbReference type="EMBL" id="MBR0561700.1"/>
    </source>
</evidence>
<evidence type="ECO:0000313" key="9">
    <source>
        <dbReference type="Proteomes" id="UP000675747"/>
    </source>
</evidence>
<dbReference type="SUPFAM" id="SSF50952">
    <property type="entry name" value="Soluble quinoprotein glucose dehydrogenase"/>
    <property type="match status" value="1"/>
</dbReference>
<name>A0A8J7VRE3_9GAMM</name>
<feature type="signal peptide" evidence="5">
    <location>
        <begin position="1"/>
        <end position="28"/>
    </location>
</feature>
<dbReference type="Proteomes" id="UP000675747">
    <property type="component" value="Unassembled WGS sequence"/>
</dbReference>
<dbReference type="Gene3D" id="3.30.70.270">
    <property type="match status" value="1"/>
</dbReference>
<keyword evidence="9" id="KW-1185">Reference proteome</keyword>
<dbReference type="Gene3D" id="2.60.40.10">
    <property type="entry name" value="Immunoglobulins"/>
    <property type="match status" value="1"/>
</dbReference>
<dbReference type="Pfam" id="PF00990">
    <property type="entry name" value="GGDEF"/>
    <property type="match status" value="1"/>
</dbReference>
<evidence type="ECO:0000256" key="5">
    <source>
        <dbReference type="SAM" id="SignalP"/>
    </source>
</evidence>
<dbReference type="FunFam" id="3.30.70.270:FF:000001">
    <property type="entry name" value="Diguanylate cyclase domain protein"/>
    <property type="match status" value="1"/>
</dbReference>
<dbReference type="GO" id="GO:0052621">
    <property type="term" value="F:diguanylate cyclase activity"/>
    <property type="evidence" value="ECO:0007669"/>
    <property type="project" value="UniProtKB-EC"/>
</dbReference>
<dbReference type="PANTHER" id="PTHR45138">
    <property type="entry name" value="REGULATORY COMPONENTS OF SENSORY TRANSDUCTION SYSTEM"/>
    <property type="match status" value="1"/>
</dbReference>
<keyword evidence="4" id="KW-0472">Membrane</keyword>
<sequence>MFRTSSILPGLLLGALLLLAAWAPSARAADAWAPFESLWFEHVTVRDGLPHSTVTSIVQDRHGLVWMGTFGGLVRYDGHRMQVYSEDPDETRGLPDVYARTLLPLADGSLLVGTNAGGLVRHDPRDGRFLRYPVGGPGGTADAKIFALAAARDGGVWIATEAGVDRLDPASGRIAAVPGPGEVPGMARRTFTVLEDRDGALWVGGDTGLFVRRAGSDRFVAAADGQPAAAAAALREQVWALHQDRAGRLWVGTGRHGVLRIATDGRAVLPPGLGGDGPISRRTVRSILELDDGEVWIATDGAGLVTVQPDGRVRAVRHDPALQSSLPGDITRAVFQDRSGLVWIATEVGAARHDPGARGVFSMLASPLQDTTLSDPNVHTIFVDPRGRIWLGEGMGRIDVLDLAAGRLHRIALTGGQAGRDVQAFVIGPDGAVWAGAQGIARIDPETFAVTPGLLPDLEGRLILSMQRDGERVLIGSYDGVHRYDMRSGRLEQFLGDPDDPRTLAGNQVRAITRLDGRWWFSTTTGASIADLDRGEFVTLRHDPDDPATLPQNYTGAPVEDGRGRVWMPTFGGIGVGIRTPGRGDGWRFDRIGGDEGLSNLKVNALLLDDAGDAWASLANGLARIDGATLQAQDLGARDGLRVASYVHRAAARAPDGSLLFGGLGGLTVVRPGTHPGERERLDVPLAITGLRFDDAALPADALPAAGGALAVPAGARSLHVDFALLDYRTPAEIRYAYRLVGFDDAGWTQVPRGAPPTATYTNLPSGTYTLELRATVRGLHGGAVVEGVEVEVAPHWHETLPARLAMAVLVAASLFGIFHLATLVQRRRARRLERLVRHRTRDLQAANARLDTLASTDELSGLLNRRRFLQLAEAERRRAMREGAGFALLLIDLDHFKAINDTWGHPAGDAVIAAAGARVAAACRADDHVARYGGEELIVCLPGAGAATALAVAEDVRRTIAASPVDYSESGTAIRITTSVGVAVWHAPDEALAALLQRADRALYAAKRAGRDCVVAAD</sequence>
<feature type="chain" id="PRO_5042774143" description="diguanylate cyclase" evidence="5">
    <location>
        <begin position="29"/>
        <end position="1019"/>
    </location>
</feature>
<dbReference type="GO" id="GO:0005886">
    <property type="term" value="C:plasma membrane"/>
    <property type="evidence" value="ECO:0007669"/>
    <property type="project" value="TreeGrafter"/>
</dbReference>
<gene>
    <name evidence="8" type="ORF">KB893_012570</name>
    <name evidence="7" type="ORF">KB893_04080</name>
</gene>
<dbReference type="Pfam" id="PF07494">
    <property type="entry name" value="Reg_prop"/>
    <property type="match status" value="2"/>
</dbReference>
<dbReference type="SUPFAM" id="SSF55073">
    <property type="entry name" value="Nucleotide cyclase"/>
    <property type="match status" value="1"/>
</dbReference>
<dbReference type="InterPro" id="IPR050469">
    <property type="entry name" value="Diguanylate_Cyclase"/>
</dbReference>
<dbReference type="GO" id="GO:1902201">
    <property type="term" value="P:negative regulation of bacterial-type flagellum-dependent cell motility"/>
    <property type="evidence" value="ECO:0007669"/>
    <property type="project" value="TreeGrafter"/>
</dbReference>
<evidence type="ECO:0000256" key="1">
    <source>
        <dbReference type="ARBA" id="ARBA00001946"/>
    </source>
</evidence>
<dbReference type="CDD" id="cd01949">
    <property type="entry name" value="GGDEF"/>
    <property type="match status" value="1"/>
</dbReference>
<dbReference type="InterPro" id="IPR011123">
    <property type="entry name" value="Y_Y_Y"/>
</dbReference>
<proteinExistence type="predicted"/>
<keyword evidence="7" id="KW-0808">Transferase</keyword>
<evidence type="ECO:0000256" key="3">
    <source>
        <dbReference type="ARBA" id="ARBA00034247"/>
    </source>
</evidence>
<keyword evidence="4" id="KW-1133">Transmembrane helix</keyword>
<feature type="domain" description="GGDEF" evidence="6">
    <location>
        <begin position="885"/>
        <end position="1019"/>
    </location>
</feature>
<dbReference type="PROSITE" id="PS50887">
    <property type="entry name" value="GGDEF"/>
    <property type="match status" value="1"/>
</dbReference>
<dbReference type="InterPro" id="IPR011041">
    <property type="entry name" value="Quinoprot_gluc/sorb_DH_b-prop"/>
</dbReference>
<keyword evidence="4" id="KW-0812">Transmembrane</keyword>
<organism evidence="7">
    <name type="scientific">Coralloluteibacterium stylophorae</name>
    <dbReference type="NCBI Taxonomy" id="1776034"/>
    <lineage>
        <taxon>Bacteria</taxon>
        <taxon>Pseudomonadati</taxon>
        <taxon>Pseudomonadota</taxon>
        <taxon>Gammaproteobacteria</taxon>
        <taxon>Lysobacterales</taxon>
        <taxon>Lysobacteraceae</taxon>
        <taxon>Coralloluteibacterium</taxon>
    </lineage>
</organism>
<dbReference type="PANTHER" id="PTHR45138:SF9">
    <property type="entry name" value="DIGUANYLATE CYCLASE DGCM-RELATED"/>
    <property type="match status" value="1"/>
</dbReference>
<feature type="transmembrane region" description="Helical" evidence="4">
    <location>
        <begin position="805"/>
        <end position="825"/>
    </location>
</feature>
<comment type="cofactor">
    <cofactor evidence="1">
        <name>Mg(2+)</name>
        <dbReference type="ChEBI" id="CHEBI:18420"/>
    </cofactor>
</comment>
<protein>
    <recommendedName>
        <fullName evidence="2">diguanylate cyclase</fullName>
        <ecNumber evidence="2">2.7.7.65</ecNumber>
    </recommendedName>
</protein>
<dbReference type="InterPro" id="IPR011110">
    <property type="entry name" value="Reg_prop"/>
</dbReference>
<dbReference type="NCBIfam" id="TIGR00254">
    <property type="entry name" value="GGDEF"/>
    <property type="match status" value="1"/>
</dbReference>